<reference evidence="3 4" key="1">
    <citation type="submission" date="2019-08" db="EMBL/GenBank/DDBJ databases">
        <authorList>
            <person name="Liang Q."/>
        </authorList>
    </citation>
    <scope>NUCLEOTIDE SEQUENCE [LARGE SCALE GENOMIC DNA]</scope>
    <source>
        <strain evidence="3 4">V1718</strain>
    </source>
</reference>
<dbReference type="RefSeq" id="WP_146957987.1">
    <property type="nucleotide sequence ID" value="NZ_CP042467.1"/>
</dbReference>
<organism evidence="3 4">
    <name type="scientific">Microvenator marinus</name>
    <dbReference type="NCBI Taxonomy" id="2600177"/>
    <lineage>
        <taxon>Bacteria</taxon>
        <taxon>Deltaproteobacteria</taxon>
        <taxon>Bradymonadales</taxon>
        <taxon>Microvenatoraceae</taxon>
        <taxon>Microvenator</taxon>
    </lineage>
</organism>
<dbReference type="EMBL" id="CP042467">
    <property type="protein sequence ID" value="QED26500.1"/>
    <property type="molecule type" value="Genomic_DNA"/>
</dbReference>
<feature type="transmembrane region" description="Helical" evidence="2">
    <location>
        <begin position="20"/>
        <end position="41"/>
    </location>
</feature>
<dbReference type="AlphaFoldDB" id="A0A5B8XL22"/>
<feature type="compositionally biased region" description="Acidic residues" evidence="1">
    <location>
        <begin position="287"/>
        <end position="309"/>
    </location>
</feature>
<accession>A0A5B8XL22</accession>
<evidence type="ECO:0000256" key="1">
    <source>
        <dbReference type="SAM" id="MobiDB-lite"/>
    </source>
</evidence>
<feature type="region of interest" description="Disordered" evidence="1">
    <location>
        <begin position="286"/>
        <end position="309"/>
    </location>
</feature>
<dbReference type="Proteomes" id="UP000321595">
    <property type="component" value="Chromosome"/>
</dbReference>
<keyword evidence="4" id="KW-1185">Reference proteome</keyword>
<name>A0A5B8XL22_9DELT</name>
<gene>
    <name evidence="3" type="ORF">FRD01_04405</name>
</gene>
<evidence type="ECO:0000256" key="2">
    <source>
        <dbReference type="SAM" id="Phobius"/>
    </source>
</evidence>
<evidence type="ECO:0000313" key="4">
    <source>
        <dbReference type="Proteomes" id="UP000321595"/>
    </source>
</evidence>
<keyword evidence="2" id="KW-0812">Transmembrane</keyword>
<keyword evidence="2" id="KW-0472">Membrane</keyword>
<keyword evidence="2" id="KW-1133">Transmembrane helix</keyword>
<evidence type="ECO:0000313" key="3">
    <source>
        <dbReference type="EMBL" id="QED26500.1"/>
    </source>
</evidence>
<protein>
    <submittedName>
        <fullName evidence="3">Uncharacterized protein</fullName>
    </submittedName>
</protein>
<proteinExistence type="predicted"/>
<sequence>MAFEPPSDFVTDSGSSKKTIWKVLGVGCLLILLIIGGFFAAGTFKMVSCCSDISDAAKSTMAGQEFGKAWVSEVAGGNIDSAFSQTTPSFQEGMSKESFASKVKEHESWLANNVARVRDTNVLSQGDAGWKWRIFYQFSKPGSEQMLVLILDVVQVEEKFLVDAVDFDVRERLMSAEPPAQAVLDFHDLIQGAEYEVAFGRLSDGFKSSTNQDAFRKFLDAEGAVLKGSTLEIKDVIYNAQDSATVMAFAENKSGAKAIVQYELSTPMPNFPTWQIDTISPMLQGESEIEVENDAPETEVESESASENE</sequence>
<dbReference type="KEGG" id="bbae:FRD01_04405"/>